<evidence type="ECO:0000313" key="2">
    <source>
        <dbReference type="EMBL" id="KXV23054.1"/>
    </source>
</evidence>
<dbReference type="PATRIC" id="fig|442.8.peg.2014"/>
<name>A0A149S8K0_GLUOY</name>
<accession>A0A149S8K0</accession>
<evidence type="ECO:0000259" key="1">
    <source>
        <dbReference type="Pfam" id="PF01526"/>
    </source>
</evidence>
<organism evidence="2 3">
    <name type="scientific">Gluconobacter oxydans</name>
    <name type="common">Gluconobacter suboxydans</name>
    <dbReference type="NCBI Taxonomy" id="442"/>
    <lineage>
        <taxon>Bacteria</taxon>
        <taxon>Pseudomonadati</taxon>
        <taxon>Pseudomonadota</taxon>
        <taxon>Alphaproteobacteria</taxon>
        <taxon>Acetobacterales</taxon>
        <taxon>Acetobacteraceae</taxon>
        <taxon>Gluconobacter</taxon>
    </lineage>
</organism>
<dbReference type="GO" id="GO:0004803">
    <property type="term" value="F:transposase activity"/>
    <property type="evidence" value="ECO:0007669"/>
    <property type="project" value="InterPro"/>
</dbReference>
<protein>
    <submittedName>
        <fullName evidence="2">Transposase</fullName>
    </submittedName>
</protein>
<feature type="domain" description="Tn3 transposase DDE" evidence="1">
    <location>
        <begin position="16"/>
        <end position="100"/>
    </location>
</feature>
<dbReference type="Proteomes" id="UP000075655">
    <property type="component" value="Unassembled WGS sequence"/>
</dbReference>
<proteinExistence type="predicted"/>
<dbReference type="AlphaFoldDB" id="A0A149S8K0"/>
<reference evidence="2 3" key="1">
    <citation type="submission" date="2015-06" db="EMBL/GenBank/DDBJ databases">
        <title>Improved classification and identification of acetic acid bacteria using matrix-assisted laser desorption/ionization time-of-flight mass spectrometry; Gluconobacter nephelii and Gluconobacter uchimurae are later heterotypic synonyms of Gluconobacter japonicus and Gluconobacter oxydans, respectively.</title>
        <authorList>
            <person name="Li L."/>
            <person name="Cleenwerck I."/>
            <person name="De Vuyst L."/>
            <person name="Vandamme P."/>
        </authorList>
    </citation>
    <scope>NUCLEOTIDE SEQUENCE [LARGE SCALE GENOMIC DNA]</scope>
    <source>
        <strain evidence="2 3">LMG 1676</strain>
    </source>
</reference>
<dbReference type="InterPro" id="IPR002513">
    <property type="entry name" value="Tn3_Tnp_DDE_dom"/>
</dbReference>
<dbReference type="EMBL" id="LHZG01000066">
    <property type="protein sequence ID" value="KXV23054.1"/>
    <property type="molecule type" value="Genomic_DNA"/>
</dbReference>
<comment type="caution">
    <text evidence="2">The sequence shown here is derived from an EMBL/GenBank/DDBJ whole genome shotgun (WGS) entry which is preliminary data.</text>
</comment>
<dbReference type="Pfam" id="PF01526">
    <property type="entry name" value="DDE_Tnp_Tn3"/>
    <property type="match status" value="1"/>
</dbReference>
<dbReference type="GO" id="GO:0006313">
    <property type="term" value="P:DNA transposition"/>
    <property type="evidence" value="ECO:0007669"/>
    <property type="project" value="InterPro"/>
</dbReference>
<sequence length="124" mass="13637">MSLSTDSTCHLSLISTSEQRHVLTQAIHTFRQGRIIDRSHEAQQYRASGLNLVIAAIVYWNTVYLQTAVTHLRSTSAVVPEDLLAHTSPVGWEHIAFSGDLLWDKAAASAGRKTLNLSKQARAA</sequence>
<evidence type="ECO:0000313" key="3">
    <source>
        <dbReference type="Proteomes" id="UP000075655"/>
    </source>
</evidence>
<gene>
    <name evidence="2" type="ORF">AD934_00650</name>
</gene>